<comment type="caution">
    <text evidence="4">The sequence shown here is derived from an EMBL/GenBank/DDBJ whole genome shotgun (WGS) entry which is preliminary data.</text>
</comment>
<keyword evidence="5" id="KW-1185">Reference proteome</keyword>
<dbReference type="PROSITE" id="PS51782">
    <property type="entry name" value="LYSM"/>
    <property type="match status" value="2"/>
</dbReference>
<evidence type="ECO:0000256" key="2">
    <source>
        <dbReference type="SAM" id="SignalP"/>
    </source>
</evidence>
<name>A0ABT4X349_9BACI</name>
<dbReference type="Gene3D" id="2.40.40.10">
    <property type="entry name" value="RlpA-like domain"/>
    <property type="match status" value="1"/>
</dbReference>
<dbReference type="InterPro" id="IPR018392">
    <property type="entry name" value="LysM"/>
</dbReference>
<dbReference type="InterPro" id="IPR036779">
    <property type="entry name" value="LysM_dom_sf"/>
</dbReference>
<accession>A0ABT4X349</accession>
<evidence type="ECO:0000259" key="3">
    <source>
        <dbReference type="PROSITE" id="PS51782"/>
    </source>
</evidence>
<dbReference type="Pfam" id="PF06725">
    <property type="entry name" value="3D"/>
    <property type="match status" value="1"/>
</dbReference>
<feature type="domain" description="LysM" evidence="3">
    <location>
        <begin position="79"/>
        <end position="122"/>
    </location>
</feature>
<protein>
    <submittedName>
        <fullName evidence="4">LysM peptidoglycan-binding domain-containing protein</fullName>
    </submittedName>
</protein>
<reference evidence="4 5" key="1">
    <citation type="submission" date="2023-01" db="EMBL/GenBank/DDBJ databases">
        <title>Bacillus changyiensis sp. nov., isolated from a coastal deposit.</title>
        <authorList>
            <person name="Xiao G."/>
            <person name="Lai Q."/>
            <person name="Hu Z."/>
            <person name="Shao Z."/>
        </authorList>
    </citation>
    <scope>NUCLEOTIDE SEQUENCE [LARGE SCALE GENOMIC DNA]</scope>
    <source>
        <strain evidence="4 5">CLL-7-23</strain>
    </source>
</reference>
<dbReference type="EMBL" id="JAQKAB010000003">
    <property type="protein sequence ID" value="MDA7026159.1"/>
    <property type="molecule type" value="Genomic_DNA"/>
</dbReference>
<sequence length="237" mass="25709">MKKTMMSLIAAFAFSATAFGVNASAKEIKVENGDTLWGISQQYGMNLKDLKKWNQLSSDIILPGQKLNISLPKEESNQDKYTVKSGDTLAKIAKKFAVDVQDLRKWNNITSDLIITGEKITVHQKSSNHKQLNTQTNTQRTAKEITVTATAYSANDGGISGITKTGIDLNRNQHAKVIAVDPSVIPLGSQVYVEGYGKAIAADTGSAIRGNKIDVFIANKGDALNWGVKTVKVKILN</sequence>
<dbReference type="InterPro" id="IPR010611">
    <property type="entry name" value="3D_dom"/>
</dbReference>
<dbReference type="InterPro" id="IPR036908">
    <property type="entry name" value="RlpA-like_sf"/>
</dbReference>
<organism evidence="4 5">
    <name type="scientific">Bacillus changyiensis</name>
    <dbReference type="NCBI Taxonomy" id="3004103"/>
    <lineage>
        <taxon>Bacteria</taxon>
        <taxon>Bacillati</taxon>
        <taxon>Bacillota</taxon>
        <taxon>Bacilli</taxon>
        <taxon>Bacillales</taxon>
        <taxon>Bacillaceae</taxon>
        <taxon>Bacillus</taxon>
    </lineage>
</organism>
<evidence type="ECO:0000256" key="1">
    <source>
        <dbReference type="ARBA" id="ARBA00022729"/>
    </source>
</evidence>
<dbReference type="SUPFAM" id="SSF50685">
    <property type="entry name" value="Barwin-like endoglucanases"/>
    <property type="match status" value="1"/>
</dbReference>
<evidence type="ECO:0000313" key="4">
    <source>
        <dbReference type="EMBL" id="MDA7026159.1"/>
    </source>
</evidence>
<proteinExistence type="predicted"/>
<dbReference type="InterPro" id="IPR051933">
    <property type="entry name" value="Resuscitation_pf_RpfB"/>
</dbReference>
<feature type="domain" description="LysM" evidence="3">
    <location>
        <begin position="26"/>
        <end position="69"/>
    </location>
</feature>
<dbReference type="Proteomes" id="UP001211894">
    <property type="component" value="Unassembled WGS sequence"/>
</dbReference>
<dbReference type="Pfam" id="PF01476">
    <property type="entry name" value="LysM"/>
    <property type="match status" value="2"/>
</dbReference>
<dbReference type="SUPFAM" id="SSF54106">
    <property type="entry name" value="LysM domain"/>
    <property type="match status" value="2"/>
</dbReference>
<dbReference type="SMART" id="SM00257">
    <property type="entry name" value="LysM"/>
    <property type="match status" value="2"/>
</dbReference>
<dbReference type="CDD" id="cd00118">
    <property type="entry name" value="LysM"/>
    <property type="match status" value="2"/>
</dbReference>
<dbReference type="RefSeq" id="WP_271340002.1">
    <property type="nucleotide sequence ID" value="NZ_JAQKAB010000003.1"/>
</dbReference>
<evidence type="ECO:0000313" key="5">
    <source>
        <dbReference type="Proteomes" id="UP001211894"/>
    </source>
</evidence>
<feature type="chain" id="PRO_5045721877" evidence="2">
    <location>
        <begin position="19"/>
        <end position="237"/>
    </location>
</feature>
<dbReference type="Gene3D" id="3.10.350.10">
    <property type="entry name" value="LysM domain"/>
    <property type="match status" value="2"/>
</dbReference>
<dbReference type="PANTHER" id="PTHR39160">
    <property type="entry name" value="CELL WALL-BINDING PROTEIN YOCH"/>
    <property type="match status" value="1"/>
</dbReference>
<feature type="signal peptide" evidence="2">
    <location>
        <begin position="1"/>
        <end position="18"/>
    </location>
</feature>
<dbReference type="PANTHER" id="PTHR39160:SF6">
    <property type="entry name" value="CELL WALL-BINDING PROTEIN YOCH"/>
    <property type="match status" value="1"/>
</dbReference>
<keyword evidence="1 2" id="KW-0732">Signal</keyword>
<gene>
    <name evidence="4" type="ORF">PJ311_05965</name>
</gene>
<dbReference type="CDD" id="cd22786">
    <property type="entry name" value="DPBB_YuiC-like"/>
    <property type="match status" value="1"/>
</dbReference>